<organism evidence="1">
    <name type="scientific">Anguilla anguilla</name>
    <name type="common">European freshwater eel</name>
    <name type="synonym">Muraena anguilla</name>
    <dbReference type="NCBI Taxonomy" id="7936"/>
    <lineage>
        <taxon>Eukaryota</taxon>
        <taxon>Metazoa</taxon>
        <taxon>Chordata</taxon>
        <taxon>Craniata</taxon>
        <taxon>Vertebrata</taxon>
        <taxon>Euteleostomi</taxon>
        <taxon>Actinopterygii</taxon>
        <taxon>Neopterygii</taxon>
        <taxon>Teleostei</taxon>
        <taxon>Anguilliformes</taxon>
        <taxon>Anguillidae</taxon>
        <taxon>Anguilla</taxon>
    </lineage>
</organism>
<protein>
    <submittedName>
        <fullName evidence="1">Uncharacterized protein</fullName>
    </submittedName>
</protein>
<dbReference type="AlphaFoldDB" id="A0A0E9WMB3"/>
<dbReference type="EMBL" id="GBXM01017043">
    <property type="protein sequence ID" value="JAH91534.1"/>
    <property type="molecule type" value="Transcribed_RNA"/>
</dbReference>
<name>A0A0E9WMB3_ANGAN</name>
<reference evidence="1" key="1">
    <citation type="submission" date="2014-11" db="EMBL/GenBank/DDBJ databases">
        <authorList>
            <person name="Amaro Gonzalez C."/>
        </authorList>
    </citation>
    <scope>NUCLEOTIDE SEQUENCE</scope>
</reference>
<accession>A0A0E9WMB3</accession>
<reference evidence="1" key="2">
    <citation type="journal article" date="2015" name="Fish Shellfish Immunol.">
        <title>Early steps in the European eel (Anguilla anguilla)-Vibrio vulnificus interaction in the gills: Role of the RtxA13 toxin.</title>
        <authorList>
            <person name="Callol A."/>
            <person name="Pajuelo D."/>
            <person name="Ebbesson L."/>
            <person name="Teles M."/>
            <person name="MacKenzie S."/>
            <person name="Amaro C."/>
        </authorList>
    </citation>
    <scope>NUCLEOTIDE SEQUENCE</scope>
</reference>
<sequence length="58" mass="6696">MNFSVTILNFQCEFIISSLLHFPFLHICLAYSKGWQTPVGIRIQGRTSCRGFFDVVQK</sequence>
<proteinExistence type="predicted"/>
<evidence type="ECO:0000313" key="1">
    <source>
        <dbReference type="EMBL" id="JAH91534.1"/>
    </source>
</evidence>